<dbReference type="RefSeq" id="WP_226132991.1">
    <property type="nucleotide sequence ID" value="NZ_JAIZTC010000001.1"/>
</dbReference>
<evidence type="ECO:0000256" key="1">
    <source>
        <dbReference type="SAM" id="SignalP"/>
    </source>
</evidence>
<dbReference type="PANTHER" id="PTHR10395">
    <property type="entry name" value="URICASE AND TRANSTHYRETIN-RELATED"/>
    <property type="match status" value="1"/>
</dbReference>
<reference evidence="3" key="1">
    <citation type="submission" date="2023-08" db="EMBL/GenBank/DDBJ databases">
        <title>A collection of bacterial strains from the Burkholderia cepacia Research Laboratory and Repository.</title>
        <authorList>
            <person name="Lipuma J."/>
            <person name="Spilker T."/>
        </authorList>
    </citation>
    <scope>NUCLEOTIDE SEQUENCE</scope>
    <source>
        <strain evidence="3">AU0862</strain>
    </source>
</reference>
<name>A0AAW4TBV4_9BURK</name>
<dbReference type="Proteomes" id="UP001199070">
    <property type="component" value="Unassembled WGS sequence"/>
</dbReference>
<dbReference type="SUPFAM" id="SSF49472">
    <property type="entry name" value="Transthyretin (synonym: prealbumin)"/>
    <property type="match status" value="1"/>
</dbReference>
<dbReference type="Gene3D" id="2.60.40.180">
    <property type="entry name" value="Transthyretin/hydroxyisourate hydrolase domain"/>
    <property type="match status" value="1"/>
</dbReference>
<comment type="caution">
    <text evidence="3">The sequence shown here is derived from an EMBL/GenBank/DDBJ whole genome shotgun (WGS) entry which is preliminary data.</text>
</comment>
<dbReference type="PROSITE" id="PS51318">
    <property type="entry name" value="TAT"/>
    <property type="match status" value="1"/>
</dbReference>
<keyword evidence="3" id="KW-0378">Hydrolase</keyword>
<feature type="chain" id="PRO_5043363675" evidence="1">
    <location>
        <begin position="30"/>
        <end position="160"/>
    </location>
</feature>
<dbReference type="AlphaFoldDB" id="A0AAW4TBV4"/>
<accession>A0AAW4TBV4</accession>
<dbReference type="InterPro" id="IPR023416">
    <property type="entry name" value="Transthyretin/HIU_hydrolase_d"/>
</dbReference>
<dbReference type="Pfam" id="PF00576">
    <property type="entry name" value="Transthyretin"/>
    <property type="match status" value="1"/>
</dbReference>
<dbReference type="EMBL" id="JAIZTC010000001">
    <property type="protein sequence ID" value="MCA8378060.1"/>
    <property type="molecule type" value="Genomic_DNA"/>
</dbReference>
<dbReference type="GO" id="GO:0006144">
    <property type="term" value="P:purine nucleobase metabolic process"/>
    <property type="evidence" value="ECO:0007669"/>
    <property type="project" value="TreeGrafter"/>
</dbReference>
<feature type="domain" description="Transthyretin/hydroxyisourate hydrolase" evidence="2">
    <location>
        <begin position="50"/>
        <end position="159"/>
    </location>
</feature>
<protein>
    <submittedName>
        <fullName evidence="3">Hydroxyisourate hydrolase</fullName>
    </submittedName>
</protein>
<dbReference type="InterPro" id="IPR036817">
    <property type="entry name" value="Transthyretin/HIU_hydrolase_sf"/>
</dbReference>
<keyword evidence="1" id="KW-0732">Signal</keyword>
<gene>
    <name evidence="3" type="ORF">LGN22_04080</name>
</gene>
<dbReference type="GO" id="GO:0016787">
    <property type="term" value="F:hydrolase activity"/>
    <property type="evidence" value="ECO:0007669"/>
    <property type="project" value="UniProtKB-KW"/>
</dbReference>
<dbReference type="InterPro" id="IPR006311">
    <property type="entry name" value="TAT_signal"/>
</dbReference>
<evidence type="ECO:0000313" key="3">
    <source>
        <dbReference type="EMBL" id="MCA8378060.1"/>
    </source>
</evidence>
<proteinExistence type="predicted"/>
<organism evidence="3 4">
    <name type="scientific">Burkholderia cenocepacia</name>
    <dbReference type="NCBI Taxonomy" id="95486"/>
    <lineage>
        <taxon>Bacteria</taxon>
        <taxon>Pseudomonadati</taxon>
        <taxon>Pseudomonadota</taxon>
        <taxon>Betaproteobacteria</taxon>
        <taxon>Burkholderiales</taxon>
        <taxon>Burkholderiaceae</taxon>
        <taxon>Burkholderia</taxon>
        <taxon>Burkholderia cepacia complex</taxon>
    </lineage>
</organism>
<evidence type="ECO:0000259" key="2">
    <source>
        <dbReference type="Pfam" id="PF00576"/>
    </source>
</evidence>
<sequence>MKDVIDSGRRRLVLATAALAAVPAVPVWAADAQPAPGHAPGVRRAASPDLTVRIVDMLHGVAAAGMRVELSRVDGAHDVPLHTATVDARGGTGAPLLAGDAYRAGTYTLMLHVGEYFRARGVQSPFLTVVPIRFRIARAEERLHLPVQFGPWSYTVYRGT</sequence>
<dbReference type="PANTHER" id="PTHR10395:SF7">
    <property type="entry name" value="5-HYDROXYISOURATE HYDROLASE"/>
    <property type="match status" value="1"/>
</dbReference>
<feature type="signal peptide" evidence="1">
    <location>
        <begin position="1"/>
        <end position="29"/>
    </location>
</feature>
<evidence type="ECO:0000313" key="4">
    <source>
        <dbReference type="Proteomes" id="UP001199070"/>
    </source>
</evidence>